<evidence type="ECO:0000313" key="1">
    <source>
        <dbReference type="EMBL" id="MEZ6854341.1"/>
    </source>
</evidence>
<comment type="caution">
    <text evidence="1">The sequence shown here is derived from an EMBL/GenBank/DDBJ whole genome shotgun (WGS) entry which is preliminary data.</text>
</comment>
<accession>A0ABV4JV27</accession>
<gene>
    <name evidence="1" type="ORF">AB2Z07_12525</name>
</gene>
<dbReference type="Proteomes" id="UP001568358">
    <property type="component" value="Unassembled WGS sequence"/>
</dbReference>
<name>A0ABV4JV27_9BACT</name>
<keyword evidence="2" id="KW-1185">Reference proteome</keyword>
<organism evidence="1 2">
    <name type="scientific">Halodesulfovibrio aestuarii</name>
    <dbReference type="NCBI Taxonomy" id="126333"/>
    <lineage>
        <taxon>Bacteria</taxon>
        <taxon>Pseudomonadati</taxon>
        <taxon>Thermodesulfobacteriota</taxon>
        <taxon>Desulfovibrionia</taxon>
        <taxon>Desulfovibrionales</taxon>
        <taxon>Desulfovibrionaceae</taxon>
        <taxon>Halodesulfovibrio</taxon>
    </lineage>
</organism>
<proteinExistence type="predicted"/>
<dbReference type="EMBL" id="JBFSOO010000010">
    <property type="protein sequence ID" value="MEZ6854341.1"/>
    <property type="molecule type" value="Genomic_DNA"/>
</dbReference>
<evidence type="ECO:0000313" key="2">
    <source>
        <dbReference type="Proteomes" id="UP001568358"/>
    </source>
</evidence>
<reference evidence="1 2" key="1">
    <citation type="submission" date="2024-07" db="EMBL/GenBank/DDBJ databases">
        <title>Active virus-host system and metabolic interactions in a Lokiarchaeon culture.</title>
        <authorList>
            <person name="Ponce Toledo R.I."/>
            <person name="Rodrigues Oliveira T."/>
            <person name="Schleper C."/>
        </authorList>
    </citation>
    <scope>NUCLEOTIDE SEQUENCE [LARGE SCALE GENOMIC DNA]</scope>
    <source>
        <strain evidence="1 2">B35</strain>
    </source>
</reference>
<protein>
    <submittedName>
        <fullName evidence="1">Uncharacterized protein</fullName>
    </submittedName>
</protein>
<dbReference type="RefSeq" id="WP_371150827.1">
    <property type="nucleotide sequence ID" value="NZ_JBFSOO010000010.1"/>
</dbReference>
<sequence>MSVSVKEKIKCCNCNKRRVHAGYGLCGACYKKFTSGEIHHPLGATLVQRGHCTHTPMSNVKPDSDVSTLCDHNPHRLPFWIEEQPADPNSDPFAWWDAA</sequence>